<feature type="domain" description="NEAT" evidence="9">
    <location>
        <begin position="33"/>
        <end position="156"/>
    </location>
</feature>
<feature type="domain" description="NEAT" evidence="9">
    <location>
        <begin position="367"/>
        <end position="488"/>
    </location>
</feature>
<evidence type="ECO:0000256" key="2">
    <source>
        <dbReference type="ARBA" id="ARBA00022512"/>
    </source>
</evidence>
<feature type="compositionally biased region" description="Polar residues" evidence="6">
    <location>
        <begin position="351"/>
        <end position="362"/>
    </location>
</feature>
<keyword evidence="7" id="KW-0812">Transmembrane</keyword>
<feature type="region of interest" description="Disordered" evidence="6">
    <location>
        <begin position="535"/>
        <end position="554"/>
    </location>
</feature>
<evidence type="ECO:0000313" key="11">
    <source>
        <dbReference type="Proteomes" id="UP000196877"/>
    </source>
</evidence>
<name>A0ABM6LGQ5_9BACI</name>
<evidence type="ECO:0000256" key="7">
    <source>
        <dbReference type="SAM" id="Phobius"/>
    </source>
</evidence>
<dbReference type="EMBL" id="CP021920">
    <property type="protein sequence ID" value="ASB88241.1"/>
    <property type="molecule type" value="Genomic_DNA"/>
</dbReference>
<dbReference type="RefSeq" id="WP_006637680.1">
    <property type="nucleotide sequence ID" value="NZ_BORD01000003.1"/>
</dbReference>
<dbReference type="InterPro" id="IPR006635">
    <property type="entry name" value="NEAT_dom"/>
</dbReference>
<keyword evidence="3" id="KW-0964">Secreted</keyword>
<keyword evidence="2" id="KW-0134">Cell wall</keyword>
<gene>
    <name evidence="10" type="ORF">S101395_01732</name>
</gene>
<evidence type="ECO:0000256" key="1">
    <source>
        <dbReference type="ARBA" id="ARBA00004168"/>
    </source>
</evidence>
<keyword evidence="4 8" id="KW-0732">Signal</keyword>
<accession>A0ABM6LGQ5</accession>
<protein>
    <recommendedName>
        <fullName evidence="9">NEAT domain-containing protein</fullName>
    </recommendedName>
</protein>
<reference evidence="10 11" key="1">
    <citation type="submission" date="2017-06" db="EMBL/GenBank/DDBJ databases">
        <title>Genome sequence of Bacillus sonorensis strain SRCM101395.</title>
        <authorList>
            <person name="Cho S.H."/>
        </authorList>
    </citation>
    <scope>NUCLEOTIDE SEQUENCE [LARGE SCALE GENOMIC DNA]</scope>
    <source>
        <strain evidence="10 11">SRCM101395</strain>
    </source>
</reference>
<dbReference type="PANTHER" id="PTHR37824:SF1">
    <property type="entry name" value="IRON-REGULATED SURFACE DETERMINANT PROTEIN C"/>
    <property type="match status" value="1"/>
</dbReference>
<feature type="region of interest" description="Disordered" evidence="6">
    <location>
        <begin position="153"/>
        <end position="213"/>
    </location>
</feature>
<dbReference type="NCBIfam" id="TIGR03063">
    <property type="entry name" value="srtB_target"/>
    <property type="match status" value="1"/>
</dbReference>
<dbReference type="Pfam" id="PF05031">
    <property type="entry name" value="NEAT"/>
    <property type="match status" value="3"/>
</dbReference>
<evidence type="ECO:0000256" key="6">
    <source>
        <dbReference type="SAM" id="MobiDB-lite"/>
    </source>
</evidence>
<keyword evidence="11" id="KW-1185">Reference proteome</keyword>
<evidence type="ECO:0000256" key="3">
    <source>
        <dbReference type="ARBA" id="ARBA00022525"/>
    </source>
</evidence>
<organism evidence="10 11">
    <name type="scientific">Bacillus sonorensis</name>
    <dbReference type="NCBI Taxonomy" id="119858"/>
    <lineage>
        <taxon>Bacteria</taxon>
        <taxon>Bacillati</taxon>
        <taxon>Bacillota</taxon>
        <taxon>Bacilli</taxon>
        <taxon>Bacillales</taxon>
        <taxon>Bacillaceae</taxon>
        <taxon>Bacillus</taxon>
    </lineage>
</organism>
<evidence type="ECO:0000256" key="5">
    <source>
        <dbReference type="ARBA" id="ARBA00023088"/>
    </source>
</evidence>
<dbReference type="Gene3D" id="2.60.40.1850">
    <property type="match status" value="3"/>
</dbReference>
<evidence type="ECO:0000259" key="9">
    <source>
        <dbReference type="PROSITE" id="PS50978"/>
    </source>
</evidence>
<dbReference type="SMART" id="SM00725">
    <property type="entry name" value="NEAT"/>
    <property type="match status" value="3"/>
</dbReference>
<comment type="subcellular location">
    <subcellularLocation>
        <location evidence="1">Secreted</location>
        <location evidence="1">Cell wall</location>
        <topology evidence="1">Peptidoglycan-anchor</topology>
    </subcellularLocation>
</comment>
<feature type="compositionally biased region" description="Basic and acidic residues" evidence="6">
    <location>
        <begin position="160"/>
        <end position="201"/>
    </location>
</feature>
<evidence type="ECO:0000256" key="8">
    <source>
        <dbReference type="SAM" id="SignalP"/>
    </source>
</evidence>
<dbReference type="PANTHER" id="PTHR37824">
    <property type="entry name" value="IRON-REGULATED SURFACE DETERMINANT PROTEIN C"/>
    <property type="match status" value="1"/>
</dbReference>
<feature type="chain" id="PRO_5046295465" description="NEAT domain-containing protein" evidence="8">
    <location>
        <begin position="22"/>
        <end position="585"/>
    </location>
</feature>
<feature type="region of interest" description="Disordered" evidence="6">
    <location>
        <begin position="333"/>
        <end position="365"/>
    </location>
</feature>
<proteinExistence type="predicted"/>
<dbReference type="GeneID" id="92854245"/>
<dbReference type="CDD" id="cd06920">
    <property type="entry name" value="NEAT"/>
    <property type="match status" value="3"/>
</dbReference>
<dbReference type="InterPro" id="IPR017502">
    <property type="entry name" value="Sortase_SrtB_target"/>
</dbReference>
<dbReference type="InterPro" id="IPR037250">
    <property type="entry name" value="NEAT_dom_sf"/>
</dbReference>
<feature type="domain" description="NEAT" evidence="9">
    <location>
        <begin position="211"/>
        <end position="332"/>
    </location>
</feature>
<feature type="transmembrane region" description="Helical" evidence="7">
    <location>
        <begin position="559"/>
        <end position="577"/>
    </location>
</feature>
<feature type="compositionally biased region" description="Basic and acidic residues" evidence="6">
    <location>
        <begin position="535"/>
        <end position="550"/>
    </location>
</feature>
<evidence type="ECO:0000256" key="4">
    <source>
        <dbReference type="ARBA" id="ARBA00022729"/>
    </source>
</evidence>
<feature type="signal peptide" evidence="8">
    <location>
        <begin position="1"/>
        <end position="21"/>
    </location>
</feature>
<dbReference type="SUPFAM" id="SSF158911">
    <property type="entry name" value="NEAT domain-like"/>
    <property type="match status" value="3"/>
</dbReference>
<keyword evidence="7" id="KW-0472">Membrane</keyword>
<dbReference type="InterPro" id="IPR050436">
    <property type="entry name" value="IsdA"/>
</dbReference>
<dbReference type="PROSITE" id="PS50978">
    <property type="entry name" value="NEAT"/>
    <property type="match status" value="3"/>
</dbReference>
<keyword evidence="7" id="KW-1133">Transmembrane helix</keyword>
<keyword evidence="5" id="KW-0572">Peptidoglycan-anchor</keyword>
<sequence length="585" mass="64542">MKRFLHLTAGFLLVLFSFATALQLPADRAYAALADGKYQTQFKILKDGTDEASMMDTYTEKPATIEVENGKIYASFTLKQSAEITNFKVEQNGVLTETKTVSEDKDANTRVVKFEVGDLSAKINGWVKIYWDLGGFIYDESYNVQIEFDNNLKPVNVQNPDDKTTTPDDKTTDPGDKTTTPDDKTTDPGDKTTTPDDKTTKPGDSTNSNKLEDGTYSIQYSVLKGDTDETSRMSDYFSHPATLTVKDGKQLISFTIKDSTSVRSLQTEDNGALKEVKTVRTNEAKNTRDVAFNVSDLSKTVDGKVKISVPAANYEGTYDIRFKFDQKSIAAMKDGGSGNHSTVPSAKKTDQTSVPPTSNSKTKGAELEDGIYRLPFTVYYPDKNEKSRMNDYFASPATLVVKNGKKYASFTVKDSSSITKLKIGVGGKYVDTHVAAVDKKANTRIVQYEIENLNEDQHALVKIDLPEFNYHEQYEVRFVYDVKNIEKGQGSGVASVIGQKGSLTFDKKPSTSVPTTVADLISPVSEKNGAEHLKFDRDADSSDHSADKTDTANPKTGDAGPLFLYSLLLSASLFVLIKKYRTRTL</sequence>
<dbReference type="Proteomes" id="UP000196877">
    <property type="component" value="Chromosome"/>
</dbReference>
<evidence type="ECO:0000313" key="10">
    <source>
        <dbReference type="EMBL" id="ASB88241.1"/>
    </source>
</evidence>